<feature type="region of interest" description="Disordered" evidence="1">
    <location>
        <begin position="44"/>
        <end position="69"/>
    </location>
</feature>
<comment type="caution">
    <text evidence="2">The sequence shown here is derived from an EMBL/GenBank/DDBJ whole genome shotgun (WGS) entry which is preliminary data.</text>
</comment>
<feature type="compositionally biased region" description="Basic and acidic residues" evidence="1">
    <location>
        <begin position="44"/>
        <end position="53"/>
    </location>
</feature>
<feature type="non-terminal residue" evidence="2">
    <location>
        <position position="83"/>
    </location>
</feature>
<protein>
    <submittedName>
        <fullName evidence="2">Uncharacterized protein</fullName>
    </submittedName>
</protein>
<organism evidence="2 3">
    <name type="scientific">Kibdelosporangium lantanae</name>
    <dbReference type="NCBI Taxonomy" id="1497396"/>
    <lineage>
        <taxon>Bacteria</taxon>
        <taxon>Bacillati</taxon>
        <taxon>Actinomycetota</taxon>
        <taxon>Actinomycetes</taxon>
        <taxon>Pseudonocardiales</taxon>
        <taxon>Pseudonocardiaceae</taxon>
        <taxon>Kibdelosporangium</taxon>
    </lineage>
</organism>
<keyword evidence="3" id="KW-1185">Reference proteome</keyword>
<proteinExistence type="predicted"/>
<gene>
    <name evidence="2" type="ORF">ACFQ1S_04885</name>
</gene>
<dbReference type="Proteomes" id="UP001597045">
    <property type="component" value="Unassembled WGS sequence"/>
</dbReference>
<evidence type="ECO:0000313" key="2">
    <source>
        <dbReference type="EMBL" id="MFD1044979.1"/>
    </source>
</evidence>
<evidence type="ECO:0000313" key="3">
    <source>
        <dbReference type="Proteomes" id="UP001597045"/>
    </source>
</evidence>
<accession>A0ABW3M6M7</accession>
<evidence type="ECO:0000256" key="1">
    <source>
        <dbReference type="SAM" id="MobiDB-lite"/>
    </source>
</evidence>
<name>A0ABW3M6M7_9PSEU</name>
<reference evidence="3" key="1">
    <citation type="journal article" date="2019" name="Int. J. Syst. Evol. Microbiol.">
        <title>The Global Catalogue of Microorganisms (GCM) 10K type strain sequencing project: providing services to taxonomists for standard genome sequencing and annotation.</title>
        <authorList>
            <consortium name="The Broad Institute Genomics Platform"/>
            <consortium name="The Broad Institute Genome Sequencing Center for Infectious Disease"/>
            <person name="Wu L."/>
            <person name="Ma J."/>
        </authorList>
    </citation>
    <scope>NUCLEOTIDE SEQUENCE [LARGE SCALE GENOMIC DNA]</scope>
    <source>
        <strain evidence="3">JCM 31486</strain>
    </source>
</reference>
<sequence>MGLDKNLFRFAVAGERLDLSGGHFRAKRTGRCENFDIPLRKPGRRVESRRGFAENDGDTDERHGQPVEAGDALFLPTVTLARA</sequence>
<dbReference type="EMBL" id="JBHTIS010000175">
    <property type="protein sequence ID" value="MFD1044979.1"/>
    <property type="molecule type" value="Genomic_DNA"/>
</dbReference>